<dbReference type="SUPFAM" id="SSF100950">
    <property type="entry name" value="NagB/RpiA/CoA transferase-like"/>
    <property type="match status" value="1"/>
</dbReference>
<comment type="catalytic activity">
    <reaction evidence="2">
        <text>6-phospho-D-glucono-1,5-lactone + H2O = 6-phospho-D-gluconate + H(+)</text>
        <dbReference type="Rhea" id="RHEA:12556"/>
        <dbReference type="ChEBI" id="CHEBI:15377"/>
        <dbReference type="ChEBI" id="CHEBI:15378"/>
        <dbReference type="ChEBI" id="CHEBI:57955"/>
        <dbReference type="ChEBI" id="CHEBI:58759"/>
        <dbReference type="EC" id="3.1.1.31"/>
    </reaction>
</comment>
<organism evidence="4 5">
    <name type="scientific">Heterodera trifolii</name>
    <dbReference type="NCBI Taxonomy" id="157864"/>
    <lineage>
        <taxon>Eukaryota</taxon>
        <taxon>Metazoa</taxon>
        <taxon>Ecdysozoa</taxon>
        <taxon>Nematoda</taxon>
        <taxon>Chromadorea</taxon>
        <taxon>Rhabditida</taxon>
        <taxon>Tylenchina</taxon>
        <taxon>Tylenchomorpha</taxon>
        <taxon>Tylenchoidea</taxon>
        <taxon>Heteroderidae</taxon>
        <taxon>Heteroderinae</taxon>
        <taxon>Heterodera</taxon>
    </lineage>
</organism>
<dbReference type="EMBL" id="JBICBT010000101">
    <property type="protein sequence ID" value="KAL3123446.1"/>
    <property type="molecule type" value="Genomic_DNA"/>
</dbReference>
<dbReference type="InterPro" id="IPR005900">
    <property type="entry name" value="6-phosphogluconolactonase_DevB"/>
</dbReference>
<dbReference type="AlphaFoldDB" id="A0ABD2M7M8"/>
<proteinExistence type="inferred from homology"/>
<dbReference type="CDD" id="cd01400">
    <property type="entry name" value="6PGL"/>
    <property type="match status" value="1"/>
</dbReference>
<sequence>MSIKNYELRLSKNADEQSEAFYCYLKSVIEERSKCRQTVIIGFSGGSMPAFLAQQLVRLSDQTIARLRLFPVDERLVSVDHEESNAGTLLRLLPDKLREKVLSIQPDESGLLTAQRFEQQLRMLSPQLDANGWPVFDLLLLGLGPDGHTCSLFPGHPLLKEESVWVAPIDDSPKPPPRRITVTIPLLNAAANLAFIANGASKAAVLKKILVDNDKTYPPCLIRPNRPIQWFLDDEAVKEMAL</sequence>
<dbReference type="InterPro" id="IPR006148">
    <property type="entry name" value="Glc/Gal-6P_isomerase"/>
</dbReference>
<dbReference type="GO" id="GO:0005975">
    <property type="term" value="P:carbohydrate metabolic process"/>
    <property type="evidence" value="ECO:0007669"/>
    <property type="project" value="UniProtKB-UniRule"/>
</dbReference>
<dbReference type="Proteomes" id="UP001620626">
    <property type="component" value="Unassembled WGS sequence"/>
</dbReference>
<gene>
    <name evidence="4" type="ORF">niasHT_004618</name>
</gene>
<dbReference type="GO" id="GO:0017057">
    <property type="term" value="F:6-phosphogluconolactonase activity"/>
    <property type="evidence" value="ECO:0007669"/>
    <property type="project" value="UniProtKB-UniRule"/>
</dbReference>
<dbReference type="InterPro" id="IPR039104">
    <property type="entry name" value="6PGL"/>
</dbReference>
<keyword evidence="2" id="KW-0378">Hydrolase</keyword>
<dbReference type="InterPro" id="IPR037171">
    <property type="entry name" value="NagB/RpiA_transferase-like"/>
</dbReference>
<dbReference type="PANTHER" id="PTHR11054">
    <property type="entry name" value="6-PHOSPHOGLUCONOLACTONASE"/>
    <property type="match status" value="1"/>
</dbReference>
<comment type="similarity">
    <text evidence="1 2">Belongs to the glucosamine/galactosamine-6-phosphate isomerase family. 6-phosphogluconolactonase subfamily.</text>
</comment>
<dbReference type="Gene3D" id="3.40.50.1360">
    <property type="match status" value="1"/>
</dbReference>
<comment type="pathway">
    <text evidence="2">Carbohydrate degradation; pentose phosphate pathway; D-ribulose 5-phosphate from D-glucose 6-phosphate (oxidative stage): step 2/3.</text>
</comment>
<dbReference type="EC" id="3.1.1.31" evidence="2"/>
<evidence type="ECO:0000256" key="1">
    <source>
        <dbReference type="ARBA" id="ARBA00010662"/>
    </source>
</evidence>
<comment type="caution">
    <text evidence="4">The sequence shown here is derived from an EMBL/GenBank/DDBJ whole genome shotgun (WGS) entry which is preliminary data.</text>
</comment>
<dbReference type="PANTHER" id="PTHR11054:SF0">
    <property type="entry name" value="6-PHOSPHOGLUCONOLACTONASE"/>
    <property type="match status" value="1"/>
</dbReference>
<keyword evidence="5" id="KW-1185">Reference proteome</keyword>
<reference evidence="4 5" key="1">
    <citation type="submission" date="2024-10" db="EMBL/GenBank/DDBJ databases">
        <authorList>
            <person name="Kim D."/>
        </authorList>
    </citation>
    <scope>NUCLEOTIDE SEQUENCE [LARGE SCALE GENOMIC DNA]</scope>
    <source>
        <strain evidence="4">BH-2024</strain>
    </source>
</reference>
<evidence type="ECO:0000313" key="5">
    <source>
        <dbReference type="Proteomes" id="UP001620626"/>
    </source>
</evidence>
<protein>
    <recommendedName>
        <fullName evidence="2">6-phosphogluconolactonase</fullName>
        <shortName evidence="2">6PGL</shortName>
        <ecNumber evidence="2">3.1.1.31</ecNumber>
    </recommendedName>
</protein>
<evidence type="ECO:0000259" key="3">
    <source>
        <dbReference type="Pfam" id="PF01182"/>
    </source>
</evidence>
<comment type="function">
    <text evidence="2">Hydrolysis of 6-phosphogluconolactone to 6-phosphogluconate.</text>
</comment>
<evidence type="ECO:0000256" key="2">
    <source>
        <dbReference type="RuleBase" id="RU365095"/>
    </source>
</evidence>
<feature type="domain" description="Glucosamine/galactosamine-6-phosphate isomerase" evidence="3">
    <location>
        <begin position="14"/>
        <end position="225"/>
    </location>
</feature>
<name>A0ABD2M7M8_9BILA</name>
<dbReference type="NCBIfam" id="TIGR01198">
    <property type="entry name" value="pgl"/>
    <property type="match status" value="1"/>
</dbReference>
<evidence type="ECO:0000313" key="4">
    <source>
        <dbReference type="EMBL" id="KAL3123446.1"/>
    </source>
</evidence>
<accession>A0ABD2M7M8</accession>
<dbReference type="Pfam" id="PF01182">
    <property type="entry name" value="Glucosamine_iso"/>
    <property type="match status" value="1"/>
</dbReference>